<evidence type="ECO:0000313" key="4">
    <source>
        <dbReference type="EMBL" id="GAA5512229.1"/>
    </source>
</evidence>
<evidence type="ECO:0000259" key="3">
    <source>
        <dbReference type="PROSITE" id="PS51186"/>
    </source>
</evidence>
<dbReference type="InterPro" id="IPR000182">
    <property type="entry name" value="GNAT_dom"/>
</dbReference>
<gene>
    <name evidence="4" type="primary">mshD_2</name>
    <name evidence="4" type="ORF">Dcar01_00943</name>
</gene>
<protein>
    <submittedName>
        <fullName evidence="4">Mycothiol acetyltransferase</fullName>
    </submittedName>
</protein>
<feature type="domain" description="N-acetyltransferase" evidence="3">
    <location>
        <begin position="148"/>
        <end position="301"/>
    </location>
</feature>
<keyword evidence="2" id="KW-0012">Acyltransferase</keyword>
<dbReference type="CDD" id="cd04301">
    <property type="entry name" value="NAT_SF"/>
    <property type="match status" value="2"/>
</dbReference>
<evidence type="ECO:0000313" key="5">
    <source>
        <dbReference type="Proteomes" id="UP001401887"/>
    </source>
</evidence>
<dbReference type="Pfam" id="PF00583">
    <property type="entry name" value="Acetyltransf_1"/>
    <property type="match status" value="2"/>
</dbReference>
<accession>A0ABP9W4E1</accession>
<dbReference type="InterPro" id="IPR050680">
    <property type="entry name" value="YpeA/RimI_acetyltransf"/>
</dbReference>
<keyword evidence="1" id="KW-0808">Transferase</keyword>
<evidence type="ECO:0000256" key="2">
    <source>
        <dbReference type="ARBA" id="ARBA00023315"/>
    </source>
</evidence>
<dbReference type="PANTHER" id="PTHR43420">
    <property type="entry name" value="ACETYLTRANSFERASE"/>
    <property type="match status" value="1"/>
</dbReference>
<dbReference type="Proteomes" id="UP001401887">
    <property type="component" value="Unassembled WGS sequence"/>
</dbReference>
<organism evidence="4 5">
    <name type="scientific">Deinococcus carri</name>
    <dbReference type="NCBI Taxonomy" id="1211323"/>
    <lineage>
        <taxon>Bacteria</taxon>
        <taxon>Thermotogati</taxon>
        <taxon>Deinococcota</taxon>
        <taxon>Deinococci</taxon>
        <taxon>Deinococcales</taxon>
        <taxon>Deinococcaceae</taxon>
        <taxon>Deinococcus</taxon>
    </lineage>
</organism>
<reference evidence="4 5" key="1">
    <citation type="submission" date="2024-02" db="EMBL/GenBank/DDBJ databases">
        <title>Deinococcus carri NBRC 110142.</title>
        <authorList>
            <person name="Ichikawa N."/>
            <person name="Katano-Makiyama Y."/>
            <person name="Hidaka K."/>
        </authorList>
    </citation>
    <scope>NUCLEOTIDE SEQUENCE [LARGE SCALE GENOMIC DNA]</scope>
    <source>
        <strain evidence="4 5">NBRC 110142</strain>
    </source>
</reference>
<keyword evidence="5" id="KW-1185">Reference proteome</keyword>
<dbReference type="PANTHER" id="PTHR43420:SF47">
    <property type="entry name" value="N-ACETYLTRANSFERASE DOMAIN-CONTAINING PROTEIN"/>
    <property type="match status" value="1"/>
</dbReference>
<feature type="domain" description="N-acetyltransferase" evidence="3">
    <location>
        <begin position="1"/>
        <end position="151"/>
    </location>
</feature>
<evidence type="ECO:0000256" key="1">
    <source>
        <dbReference type="ARBA" id="ARBA00022679"/>
    </source>
</evidence>
<comment type="caution">
    <text evidence="4">The sequence shown here is derived from an EMBL/GenBank/DDBJ whole genome shotgun (WGS) entry which is preliminary data.</text>
</comment>
<name>A0ABP9W4E1_9DEIO</name>
<sequence>MTVPTPAEVTALCATAWPDRLPHPRGLADRLGEPSGWAWRRDDAGRLVAFAAFRPPESAPHGHLRLLLTHPDLRGRGLGRALVAEVRERLGPVPLAAGEERGHFLPSAPEASVGFFERVGFVPTGRVSVDMVADLRPPPPAARLPAHLRLTDAREEGILSGVQALTTDVFSPRWTHDATAVATRAPHQLLALQGDGRVLGFALVGTGDNPAILPSFLFPAALCAAVGADGLAGGLGPVGLHPDLRGSGVGRALMLAAMHHLRGQGVQAMGIDWTGIAPFYERLGFRTWASYTHLRLPALQP</sequence>
<dbReference type="RefSeq" id="WP_345461630.1">
    <property type="nucleotide sequence ID" value="NZ_BAABRP010000001.1"/>
</dbReference>
<dbReference type="EMBL" id="BAABRP010000001">
    <property type="protein sequence ID" value="GAA5512229.1"/>
    <property type="molecule type" value="Genomic_DNA"/>
</dbReference>
<dbReference type="InterPro" id="IPR016181">
    <property type="entry name" value="Acyl_CoA_acyltransferase"/>
</dbReference>
<dbReference type="PROSITE" id="PS51186">
    <property type="entry name" value="GNAT"/>
    <property type="match status" value="2"/>
</dbReference>
<dbReference type="Gene3D" id="3.40.630.30">
    <property type="match status" value="2"/>
</dbReference>
<proteinExistence type="predicted"/>
<dbReference type="SUPFAM" id="SSF55729">
    <property type="entry name" value="Acyl-CoA N-acyltransferases (Nat)"/>
    <property type="match status" value="1"/>
</dbReference>